<feature type="chain" id="PRO_5021449478" description="Cyanovirin-N domain-containing protein" evidence="1">
    <location>
        <begin position="28"/>
        <end position="149"/>
    </location>
</feature>
<evidence type="ECO:0000313" key="3">
    <source>
        <dbReference type="Proteomes" id="UP000297716"/>
    </source>
</evidence>
<dbReference type="OrthoDB" id="4763104at2759"/>
<dbReference type="EMBL" id="SKBN01000080">
    <property type="protein sequence ID" value="TGJ83929.1"/>
    <property type="molecule type" value="Genomic_DNA"/>
</dbReference>
<evidence type="ECO:0000256" key="1">
    <source>
        <dbReference type="SAM" id="SignalP"/>
    </source>
</evidence>
<evidence type="ECO:0000313" key="2">
    <source>
        <dbReference type="EMBL" id="TGJ83929.1"/>
    </source>
</evidence>
<name>A0A4Z0YHW7_9PEZI</name>
<comment type="caution">
    <text evidence="2">The sequence shown here is derived from an EMBL/GenBank/DDBJ whole genome shotgun (WGS) entry which is preliminary data.</text>
</comment>
<dbReference type="Proteomes" id="UP000297716">
    <property type="component" value="Unassembled WGS sequence"/>
</dbReference>
<proteinExistence type="predicted"/>
<reference evidence="2 3" key="1">
    <citation type="submission" date="2019-03" db="EMBL/GenBank/DDBJ databases">
        <title>Draft genome sequence of Xylaria hypoxylon DSM 108379, a ubiquitous saprotrophic-parasitic fungi on hardwood.</title>
        <authorList>
            <person name="Buettner E."/>
            <person name="Leonhardt S."/>
            <person name="Gebauer A.M."/>
            <person name="Liers C."/>
            <person name="Hofrichter M."/>
            <person name="Kellner H."/>
        </authorList>
    </citation>
    <scope>NUCLEOTIDE SEQUENCE [LARGE SCALE GENOMIC DNA]</scope>
    <source>
        <strain evidence="2 3">DSM 108379</strain>
    </source>
</reference>
<organism evidence="2 3">
    <name type="scientific">Xylaria hypoxylon</name>
    <dbReference type="NCBI Taxonomy" id="37992"/>
    <lineage>
        <taxon>Eukaryota</taxon>
        <taxon>Fungi</taxon>
        <taxon>Dikarya</taxon>
        <taxon>Ascomycota</taxon>
        <taxon>Pezizomycotina</taxon>
        <taxon>Sordariomycetes</taxon>
        <taxon>Xylariomycetidae</taxon>
        <taxon>Xylariales</taxon>
        <taxon>Xylariaceae</taxon>
        <taxon>Xylaria</taxon>
    </lineage>
</organism>
<evidence type="ECO:0008006" key="4">
    <source>
        <dbReference type="Google" id="ProtNLM"/>
    </source>
</evidence>
<feature type="signal peptide" evidence="1">
    <location>
        <begin position="1"/>
        <end position="27"/>
    </location>
</feature>
<protein>
    <recommendedName>
        <fullName evidence="4">Cyanovirin-N domain-containing protein</fullName>
    </recommendedName>
</protein>
<dbReference type="AlphaFoldDB" id="A0A4Z0YHW7"/>
<accession>A0A4Z0YHW7</accession>
<keyword evidence="3" id="KW-1185">Reference proteome</keyword>
<gene>
    <name evidence="2" type="ORF">E0Z10_g4825</name>
</gene>
<sequence>MPFKFVFGFLCTMCVLTSPGIMATAEAQLSDAAIIYTSYPASNCHCGIPSAVIFVGEAVTGRCHALPIGTQSLAVNVAGDWNVFIFETANCTDEGGWIFPQTDQHATICHYNLGNTTALYFAVLGPNHDNYHVGGLRGKIEQHCGKIHL</sequence>
<keyword evidence="1" id="KW-0732">Signal</keyword>